<dbReference type="Pfam" id="PF17918">
    <property type="entry name" value="TetR_C_15"/>
    <property type="match status" value="1"/>
</dbReference>
<organism evidence="4 5">
    <name type="scientific">Pseudonocardia xishanensis</name>
    <dbReference type="NCBI Taxonomy" id="630995"/>
    <lineage>
        <taxon>Bacteria</taxon>
        <taxon>Bacillati</taxon>
        <taxon>Actinomycetota</taxon>
        <taxon>Actinomycetes</taxon>
        <taxon>Pseudonocardiales</taxon>
        <taxon>Pseudonocardiaceae</taxon>
        <taxon>Pseudonocardia</taxon>
    </lineage>
</organism>
<protein>
    <recommendedName>
        <fullName evidence="3">HTH tetR-type domain-containing protein</fullName>
    </recommendedName>
</protein>
<reference evidence="5" key="1">
    <citation type="journal article" date="2019" name="Int. J. Syst. Evol. Microbiol.">
        <title>The Global Catalogue of Microorganisms (GCM) 10K type strain sequencing project: providing services to taxonomists for standard genome sequencing and annotation.</title>
        <authorList>
            <consortium name="The Broad Institute Genomics Platform"/>
            <consortium name="The Broad Institute Genome Sequencing Center for Infectious Disease"/>
            <person name="Wu L."/>
            <person name="Ma J."/>
        </authorList>
    </citation>
    <scope>NUCLEOTIDE SEQUENCE [LARGE SCALE GENOMIC DNA]</scope>
    <source>
        <strain evidence="5">JCM 17906</strain>
    </source>
</reference>
<evidence type="ECO:0000259" key="3">
    <source>
        <dbReference type="PROSITE" id="PS50977"/>
    </source>
</evidence>
<evidence type="ECO:0000313" key="4">
    <source>
        <dbReference type="EMBL" id="GAA4560446.1"/>
    </source>
</evidence>
<name>A0ABP8S4Z4_9PSEU</name>
<dbReference type="PROSITE" id="PS50977">
    <property type="entry name" value="HTH_TETR_2"/>
    <property type="match status" value="1"/>
</dbReference>
<dbReference type="SUPFAM" id="SSF46689">
    <property type="entry name" value="Homeodomain-like"/>
    <property type="match status" value="1"/>
</dbReference>
<gene>
    <name evidence="4" type="ORF">GCM10023175_70470</name>
</gene>
<dbReference type="RefSeq" id="WP_345428523.1">
    <property type="nucleotide sequence ID" value="NZ_BAABGT010000122.1"/>
</dbReference>
<comment type="caution">
    <text evidence="4">The sequence shown here is derived from an EMBL/GenBank/DDBJ whole genome shotgun (WGS) entry which is preliminary data.</text>
</comment>
<dbReference type="InterPro" id="IPR001647">
    <property type="entry name" value="HTH_TetR"/>
</dbReference>
<dbReference type="Pfam" id="PF00440">
    <property type="entry name" value="TetR_N"/>
    <property type="match status" value="1"/>
</dbReference>
<evidence type="ECO:0000313" key="5">
    <source>
        <dbReference type="Proteomes" id="UP001501598"/>
    </source>
</evidence>
<dbReference type="Gene3D" id="1.10.357.10">
    <property type="entry name" value="Tetracycline Repressor, domain 2"/>
    <property type="match status" value="1"/>
</dbReference>
<feature type="domain" description="HTH tetR-type" evidence="3">
    <location>
        <begin position="12"/>
        <end position="72"/>
    </location>
</feature>
<dbReference type="InterPro" id="IPR041669">
    <property type="entry name" value="TetR_C_15"/>
</dbReference>
<feature type="DNA-binding region" description="H-T-H motif" evidence="2">
    <location>
        <begin position="35"/>
        <end position="54"/>
    </location>
</feature>
<evidence type="ECO:0000256" key="2">
    <source>
        <dbReference type="PROSITE-ProRule" id="PRU00335"/>
    </source>
</evidence>
<keyword evidence="1 2" id="KW-0238">DNA-binding</keyword>
<accession>A0ABP8S4Z4</accession>
<sequence length="197" mass="20785">MDAAEPRAVGAEDRRAAMRDAGLQIWADEGWAAVTAPAVCAATGVSPSAFAAEFATAEELLGEIFDEGTEERTAVVLAAMEAAGTNLVARIHACLDAVAGCFERDPRQAVVLIEAIGSPVLRTRRRVANRGFATLIAGELRPVALPISPEQLHVAAHFCLGGLAELVLSWQDEGTAVDRARLVEHGTLLFEACLTAR</sequence>
<evidence type="ECO:0000256" key="1">
    <source>
        <dbReference type="ARBA" id="ARBA00023125"/>
    </source>
</evidence>
<dbReference type="EMBL" id="BAABGT010000122">
    <property type="protein sequence ID" value="GAA4560446.1"/>
    <property type="molecule type" value="Genomic_DNA"/>
</dbReference>
<dbReference type="InterPro" id="IPR009057">
    <property type="entry name" value="Homeodomain-like_sf"/>
</dbReference>
<dbReference type="Proteomes" id="UP001501598">
    <property type="component" value="Unassembled WGS sequence"/>
</dbReference>
<proteinExistence type="predicted"/>
<keyword evidence="5" id="KW-1185">Reference proteome</keyword>